<feature type="domain" description="TGS" evidence="4">
    <location>
        <begin position="264"/>
        <end position="308"/>
    </location>
</feature>
<dbReference type="PANTHER" id="PTHR43127">
    <property type="entry name" value="DEVELOPMENTALLY-REGULATED GTP-BINDING PROTEIN 2"/>
    <property type="match status" value="1"/>
</dbReference>
<dbReference type="InterPro" id="IPR012675">
    <property type="entry name" value="Beta-grasp_dom_sf"/>
</dbReference>
<dbReference type="Pfam" id="PF16897">
    <property type="entry name" value="MMR_HSR1_Xtn"/>
    <property type="match status" value="1"/>
</dbReference>
<dbReference type="InterPro" id="IPR031167">
    <property type="entry name" value="G_OBG"/>
</dbReference>
<reference evidence="5" key="1">
    <citation type="submission" date="2021-02" db="EMBL/GenBank/DDBJ databases">
        <title>Psilocybe cubensis genome.</title>
        <authorList>
            <person name="Mckernan K.J."/>
            <person name="Crawford S."/>
            <person name="Trippe A."/>
            <person name="Kane L.T."/>
            <person name="Mclaughlin S."/>
        </authorList>
    </citation>
    <scope>NUCLEOTIDE SEQUENCE [LARGE SCALE GENOMIC DNA]</scope>
    <source>
        <strain evidence="5">MGC-MH-2018</strain>
    </source>
</reference>
<dbReference type="InterPro" id="IPR006073">
    <property type="entry name" value="GTP-bd"/>
</dbReference>
<feature type="domain" description="OBG-type G" evidence="3">
    <location>
        <begin position="64"/>
        <end position="264"/>
    </location>
</feature>
<dbReference type="InterPro" id="IPR031662">
    <property type="entry name" value="GTP-binding_2"/>
</dbReference>
<name>A0A8H7XYS3_PSICU</name>
<accession>A0A8H7XYS3</accession>
<dbReference type="SUPFAM" id="SSF52540">
    <property type="entry name" value="P-loop containing nucleoside triphosphate hydrolases"/>
    <property type="match status" value="1"/>
</dbReference>
<dbReference type="Gene3D" id="3.10.20.30">
    <property type="match status" value="1"/>
</dbReference>
<evidence type="ECO:0000313" key="5">
    <source>
        <dbReference type="EMBL" id="KAG5169403.1"/>
    </source>
</evidence>
<dbReference type="GO" id="GO:0003924">
    <property type="term" value="F:GTPase activity"/>
    <property type="evidence" value="ECO:0007669"/>
    <property type="project" value="InterPro"/>
</dbReference>
<dbReference type="InterPro" id="IPR045001">
    <property type="entry name" value="DRG"/>
</dbReference>
<dbReference type="Gene3D" id="6.10.140.1070">
    <property type="match status" value="2"/>
</dbReference>
<dbReference type="InterPro" id="IPR006074">
    <property type="entry name" value="GTP1-OBG_CS"/>
</dbReference>
<dbReference type="NCBIfam" id="TIGR00231">
    <property type="entry name" value="small_GTP"/>
    <property type="match status" value="1"/>
</dbReference>
<sequence>MTTIQKIKEIEDEMASQKNKATSYHIGQLKAKLAKLRRELIAPPSSGGGGGGGVGFDVARTGIASVGFVGFPSVGKSTLMSKLTGTHSEASEIDFTTLTTVPGTVKVHGAPIQILDLPGIIEGAADGKGRGRQVARTCNLIFIVLDVLKPLGDKKIIEAELEGFGIRLNKKPPAITVRKKEKGGIAITNTVPLTNMDQDEIKAILSEYRLNNVDVAIREPNATADDLVDVIEGNSYKIPMSVPISSKEWLNVDELISMMWETLNLVRVYTKPRGLAPDYNSPVVLRRGKCTVEDFCNSIHKEIAKQMK</sequence>
<dbReference type="InterPro" id="IPR005225">
    <property type="entry name" value="Small_GTP-bd"/>
</dbReference>
<dbReference type="Pfam" id="PF02824">
    <property type="entry name" value="TGS"/>
    <property type="match status" value="1"/>
</dbReference>
<dbReference type="InterPro" id="IPR004095">
    <property type="entry name" value="TGS"/>
</dbReference>
<evidence type="ECO:0000256" key="2">
    <source>
        <dbReference type="ARBA" id="ARBA00023134"/>
    </source>
</evidence>
<dbReference type="AlphaFoldDB" id="A0A8H7XYS3"/>
<dbReference type="PROSITE" id="PS51710">
    <property type="entry name" value="G_OBG"/>
    <property type="match status" value="1"/>
</dbReference>
<dbReference type="InterPro" id="IPR027417">
    <property type="entry name" value="P-loop_NTPase"/>
</dbReference>
<keyword evidence="1" id="KW-0547">Nucleotide-binding</keyword>
<dbReference type="GO" id="GO:0005525">
    <property type="term" value="F:GTP binding"/>
    <property type="evidence" value="ECO:0007669"/>
    <property type="project" value="UniProtKB-KW"/>
</dbReference>
<dbReference type="PROSITE" id="PS51880">
    <property type="entry name" value="TGS"/>
    <property type="match status" value="1"/>
</dbReference>
<dbReference type="FunFam" id="3.40.50.300:FF:001436">
    <property type="entry name" value="Developmentally-regulated GTP-binding protein"/>
    <property type="match status" value="1"/>
</dbReference>
<keyword evidence="2" id="KW-0342">GTP-binding</keyword>
<protein>
    <submittedName>
        <fullName evidence="5">Uncharacterized protein</fullName>
    </submittedName>
</protein>
<comment type="caution">
    <text evidence="5">The sequence shown here is derived from an EMBL/GenBank/DDBJ whole genome shotgun (WGS) entry which is preliminary data.</text>
</comment>
<evidence type="ECO:0000256" key="1">
    <source>
        <dbReference type="ARBA" id="ARBA00022741"/>
    </source>
</evidence>
<dbReference type="PRINTS" id="PR00326">
    <property type="entry name" value="GTP1OBG"/>
</dbReference>
<dbReference type="EMBL" id="JAFIQS010000005">
    <property type="protein sequence ID" value="KAG5169403.1"/>
    <property type="molecule type" value="Genomic_DNA"/>
</dbReference>
<gene>
    <name evidence="5" type="ORF">JR316_005959</name>
</gene>
<dbReference type="CDD" id="cd01896">
    <property type="entry name" value="DRG"/>
    <property type="match status" value="1"/>
</dbReference>
<evidence type="ECO:0000259" key="4">
    <source>
        <dbReference type="PROSITE" id="PS51880"/>
    </source>
</evidence>
<dbReference type="PROSITE" id="PS00905">
    <property type="entry name" value="GTP1_OBG"/>
    <property type="match status" value="1"/>
</dbReference>
<evidence type="ECO:0000259" key="3">
    <source>
        <dbReference type="PROSITE" id="PS51710"/>
    </source>
</evidence>
<organism evidence="5">
    <name type="scientific">Psilocybe cubensis</name>
    <name type="common">Psychedelic mushroom</name>
    <name type="synonym">Stropharia cubensis</name>
    <dbReference type="NCBI Taxonomy" id="181762"/>
    <lineage>
        <taxon>Eukaryota</taxon>
        <taxon>Fungi</taxon>
        <taxon>Dikarya</taxon>
        <taxon>Basidiomycota</taxon>
        <taxon>Agaricomycotina</taxon>
        <taxon>Agaricomycetes</taxon>
        <taxon>Agaricomycetidae</taxon>
        <taxon>Agaricales</taxon>
        <taxon>Agaricineae</taxon>
        <taxon>Strophariaceae</taxon>
        <taxon>Psilocybe</taxon>
    </lineage>
</organism>
<proteinExistence type="predicted"/>
<dbReference type="Pfam" id="PF01926">
    <property type="entry name" value="MMR_HSR1"/>
    <property type="match status" value="1"/>
</dbReference>